<name>A6IW06_RAT</name>
<proteinExistence type="predicted"/>
<gene>
    <name evidence="1" type="ORF">rCG_42960</name>
</gene>
<dbReference type="Proteomes" id="UP000234681">
    <property type="component" value="Chromosome 16"/>
</dbReference>
<dbReference type="AlphaFoldDB" id="A6IW06"/>
<organism evidence="1 2">
    <name type="scientific">Rattus norvegicus</name>
    <name type="common">Rat</name>
    <dbReference type="NCBI Taxonomy" id="10116"/>
    <lineage>
        <taxon>Eukaryota</taxon>
        <taxon>Metazoa</taxon>
        <taxon>Chordata</taxon>
        <taxon>Craniata</taxon>
        <taxon>Vertebrata</taxon>
        <taxon>Euteleostomi</taxon>
        <taxon>Mammalia</taxon>
        <taxon>Eutheria</taxon>
        <taxon>Euarchontoglires</taxon>
        <taxon>Glires</taxon>
        <taxon>Rodentia</taxon>
        <taxon>Myomorpha</taxon>
        <taxon>Muroidea</taxon>
        <taxon>Muridae</taxon>
        <taxon>Murinae</taxon>
        <taxon>Rattus</taxon>
    </lineage>
</organism>
<reference evidence="1 2" key="1">
    <citation type="submission" date="2005-09" db="EMBL/GenBank/DDBJ databases">
        <authorList>
            <person name="Mural R.J."/>
            <person name="Li P.W."/>
            <person name="Adams M.D."/>
            <person name="Amanatides P.G."/>
            <person name="Baden-Tillson H."/>
            <person name="Barnstead M."/>
            <person name="Chin S.H."/>
            <person name="Dew I."/>
            <person name="Evans C.A."/>
            <person name="Ferriera S."/>
            <person name="Flanigan M."/>
            <person name="Fosler C."/>
            <person name="Glodek A."/>
            <person name="Gu Z."/>
            <person name="Holt R.A."/>
            <person name="Jennings D."/>
            <person name="Kraft C.L."/>
            <person name="Lu F."/>
            <person name="Nguyen T."/>
            <person name="Nusskern D.R."/>
            <person name="Pfannkoch C.M."/>
            <person name="Sitter C."/>
            <person name="Sutton G.G."/>
            <person name="Venter J.C."/>
            <person name="Wang Z."/>
            <person name="Woodage T."/>
            <person name="Zheng X.H."/>
            <person name="Zhong F."/>
        </authorList>
    </citation>
    <scope>NUCLEOTIDE SEQUENCE [LARGE SCALE GENOMIC DNA]</scope>
    <source>
        <strain>BN</strain>
        <strain evidence="2">Sprague-Dawley</strain>
    </source>
</reference>
<accession>A6IW06</accession>
<evidence type="ECO:0000313" key="2">
    <source>
        <dbReference type="Proteomes" id="UP000234681"/>
    </source>
</evidence>
<evidence type="ECO:0000313" key="1">
    <source>
        <dbReference type="EMBL" id="EDM09065.1"/>
    </source>
</evidence>
<protein>
    <submittedName>
        <fullName evidence="1">RCG42960, isoform CRA_d</fullName>
    </submittedName>
</protein>
<dbReference type="EMBL" id="CH473970">
    <property type="protein sequence ID" value="EDM09065.1"/>
    <property type="molecule type" value="Genomic_DNA"/>
</dbReference>
<sequence>MHKPRISGFYLFQGQREDTATLCTFAPLPRLDPEVSLPGLTRALSVLLSLG</sequence>